<organism evidence="2 3">
    <name type="scientific">Phytohabitans suffuscus</name>
    <dbReference type="NCBI Taxonomy" id="624315"/>
    <lineage>
        <taxon>Bacteria</taxon>
        <taxon>Bacillati</taxon>
        <taxon>Actinomycetota</taxon>
        <taxon>Actinomycetes</taxon>
        <taxon>Micromonosporales</taxon>
        <taxon>Micromonosporaceae</taxon>
    </lineage>
</organism>
<reference evidence="2 3" key="1">
    <citation type="submission" date="2020-03" db="EMBL/GenBank/DDBJ databases">
        <title>Whole genome shotgun sequence of Phytohabitans suffuscus NBRC 105367.</title>
        <authorList>
            <person name="Komaki H."/>
            <person name="Tamura T."/>
        </authorList>
    </citation>
    <scope>NUCLEOTIDE SEQUENCE [LARGE SCALE GENOMIC DNA]</scope>
    <source>
        <strain evidence="2 3">NBRC 105367</strain>
    </source>
</reference>
<dbReference type="InterPro" id="IPR036390">
    <property type="entry name" value="WH_DNA-bd_sf"/>
</dbReference>
<sequence length="118" mass="13062">MPHNPGRLVLTLTMAKVLRPFLEEPCAPRYGAELIKKTGIPSGTMYPLLKQLRRAGYVESWKEDVDASDAKRPVRTMYLITALGRREAHQQLTELFAQILPRPNPPTVTDPGGILGGA</sequence>
<dbReference type="Pfam" id="PF03551">
    <property type="entry name" value="PadR"/>
    <property type="match status" value="1"/>
</dbReference>
<dbReference type="Proteomes" id="UP000503011">
    <property type="component" value="Chromosome"/>
</dbReference>
<keyword evidence="3" id="KW-1185">Reference proteome</keyword>
<protein>
    <recommendedName>
        <fullName evidence="1">Transcription regulator PadR N-terminal domain-containing protein</fullName>
    </recommendedName>
</protein>
<evidence type="ECO:0000259" key="1">
    <source>
        <dbReference type="Pfam" id="PF03551"/>
    </source>
</evidence>
<dbReference type="SUPFAM" id="SSF46785">
    <property type="entry name" value="Winged helix' DNA-binding domain"/>
    <property type="match status" value="1"/>
</dbReference>
<proteinExistence type="predicted"/>
<dbReference type="KEGG" id="psuu:Psuf_042950"/>
<dbReference type="InterPro" id="IPR005149">
    <property type="entry name" value="Tscrpt_reg_PadR_N"/>
</dbReference>
<reference evidence="2 3" key="2">
    <citation type="submission" date="2020-03" db="EMBL/GenBank/DDBJ databases">
        <authorList>
            <person name="Ichikawa N."/>
            <person name="Kimura A."/>
            <person name="Kitahashi Y."/>
            <person name="Uohara A."/>
        </authorList>
    </citation>
    <scope>NUCLEOTIDE SEQUENCE [LARGE SCALE GENOMIC DNA]</scope>
    <source>
        <strain evidence="2 3">NBRC 105367</strain>
    </source>
</reference>
<dbReference type="EMBL" id="AP022871">
    <property type="protein sequence ID" value="BCB86982.1"/>
    <property type="molecule type" value="Genomic_DNA"/>
</dbReference>
<feature type="domain" description="Transcription regulator PadR N-terminal" evidence="1">
    <location>
        <begin position="28"/>
        <end position="89"/>
    </location>
</feature>
<evidence type="ECO:0000313" key="3">
    <source>
        <dbReference type="Proteomes" id="UP000503011"/>
    </source>
</evidence>
<accession>A0A6F8YLJ5</accession>
<evidence type="ECO:0000313" key="2">
    <source>
        <dbReference type="EMBL" id="BCB86982.1"/>
    </source>
</evidence>
<dbReference type="AlphaFoldDB" id="A0A6F8YLJ5"/>
<dbReference type="InterPro" id="IPR036388">
    <property type="entry name" value="WH-like_DNA-bd_sf"/>
</dbReference>
<gene>
    <name evidence="2" type="ORF">Psuf_042950</name>
</gene>
<name>A0A6F8YLJ5_9ACTN</name>
<dbReference type="Gene3D" id="1.10.10.10">
    <property type="entry name" value="Winged helix-like DNA-binding domain superfamily/Winged helix DNA-binding domain"/>
    <property type="match status" value="1"/>
</dbReference>